<dbReference type="PANTHER" id="PTHR47959">
    <property type="entry name" value="ATP-DEPENDENT RNA HELICASE RHLE-RELATED"/>
    <property type="match status" value="1"/>
</dbReference>
<keyword evidence="2" id="KW-0378">Hydrolase</keyword>
<dbReference type="InterPro" id="IPR050079">
    <property type="entry name" value="DEAD_box_RNA_helicase"/>
</dbReference>
<evidence type="ECO:0000256" key="5">
    <source>
        <dbReference type="PROSITE-ProRule" id="PRU00552"/>
    </source>
</evidence>
<dbReference type="GO" id="GO:0005524">
    <property type="term" value="F:ATP binding"/>
    <property type="evidence" value="ECO:0007669"/>
    <property type="project" value="UniProtKB-KW"/>
</dbReference>
<dbReference type="Gene3D" id="3.40.50.300">
    <property type="entry name" value="P-loop containing nucleotide triphosphate hydrolases"/>
    <property type="match status" value="1"/>
</dbReference>
<keyword evidence="1" id="KW-0547">Nucleotide-binding</keyword>
<dbReference type="RefSeq" id="WP_275477574.1">
    <property type="nucleotide sequence ID" value="NZ_LDQA01000162.1"/>
</dbReference>
<feature type="non-terminal residue" evidence="7">
    <location>
        <position position="72"/>
    </location>
</feature>
<keyword evidence="3" id="KW-0347">Helicase</keyword>
<gene>
    <name evidence="7" type="ORF">NS365_23315</name>
</gene>
<evidence type="ECO:0000256" key="3">
    <source>
        <dbReference type="ARBA" id="ARBA00022806"/>
    </source>
</evidence>
<sequence>MTQTNFQALGLADALLSALAAMDFTVPTPIQAQAIPAVLKNRDVLGIAQTGTGKTAAFSLPIIDQLLRAGGR</sequence>
<dbReference type="GO" id="GO:0005829">
    <property type="term" value="C:cytosol"/>
    <property type="evidence" value="ECO:0007669"/>
    <property type="project" value="TreeGrafter"/>
</dbReference>
<keyword evidence="8" id="KW-1185">Reference proteome</keyword>
<evidence type="ECO:0000259" key="6">
    <source>
        <dbReference type="PROSITE" id="PS51195"/>
    </source>
</evidence>
<dbReference type="GO" id="GO:0003676">
    <property type="term" value="F:nucleic acid binding"/>
    <property type="evidence" value="ECO:0007669"/>
    <property type="project" value="InterPro"/>
</dbReference>
<dbReference type="EMBL" id="LDQA01000162">
    <property type="protein sequence ID" value="KTQ97118.1"/>
    <property type="molecule type" value="Genomic_DNA"/>
</dbReference>
<evidence type="ECO:0000256" key="2">
    <source>
        <dbReference type="ARBA" id="ARBA00022801"/>
    </source>
</evidence>
<keyword evidence="4" id="KW-0067">ATP-binding</keyword>
<feature type="short sequence motif" description="Q motif" evidence="5">
    <location>
        <begin position="4"/>
        <end position="32"/>
    </location>
</feature>
<dbReference type="InterPro" id="IPR027417">
    <property type="entry name" value="P-loop_NTPase"/>
</dbReference>
<dbReference type="AlphaFoldDB" id="A0A175RBE0"/>
<organism evidence="7 8">
    <name type="scientific">Aureimonas ureilytica</name>
    <dbReference type="NCBI Taxonomy" id="401562"/>
    <lineage>
        <taxon>Bacteria</taxon>
        <taxon>Pseudomonadati</taxon>
        <taxon>Pseudomonadota</taxon>
        <taxon>Alphaproteobacteria</taxon>
        <taxon>Hyphomicrobiales</taxon>
        <taxon>Aurantimonadaceae</taxon>
        <taxon>Aureimonas</taxon>
    </lineage>
</organism>
<evidence type="ECO:0000256" key="1">
    <source>
        <dbReference type="ARBA" id="ARBA00022741"/>
    </source>
</evidence>
<evidence type="ECO:0000313" key="8">
    <source>
        <dbReference type="Proteomes" id="UP000078529"/>
    </source>
</evidence>
<dbReference type="PROSITE" id="PS51195">
    <property type="entry name" value="Q_MOTIF"/>
    <property type="match status" value="1"/>
</dbReference>
<protein>
    <recommendedName>
        <fullName evidence="6">DEAD-box RNA helicase Q domain-containing protein</fullName>
    </recommendedName>
</protein>
<dbReference type="GO" id="GO:0003724">
    <property type="term" value="F:RNA helicase activity"/>
    <property type="evidence" value="ECO:0007669"/>
    <property type="project" value="InterPro"/>
</dbReference>
<evidence type="ECO:0000256" key="4">
    <source>
        <dbReference type="ARBA" id="ARBA00022840"/>
    </source>
</evidence>
<dbReference type="PANTHER" id="PTHR47959:SF13">
    <property type="entry name" value="ATP-DEPENDENT RNA HELICASE RHLE"/>
    <property type="match status" value="1"/>
</dbReference>
<evidence type="ECO:0000313" key="7">
    <source>
        <dbReference type="EMBL" id="KTQ97118.1"/>
    </source>
</evidence>
<proteinExistence type="predicted"/>
<dbReference type="InterPro" id="IPR014014">
    <property type="entry name" value="RNA_helicase_DEAD_Q_motif"/>
</dbReference>
<dbReference type="SUPFAM" id="SSF52540">
    <property type="entry name" value="P-loop containing nucleoside triphosphate hydrolases"/>
    <property type="match status" value="1"/>
</dbReference>
<dbReference type="InterPro" id="IPR011545">
    <property type="entry name" value="DEAD/DEAH_box_helicase_dom"/>
</dbReference>
<dbReference type="Pfam" id="PF00270">
    <property type="entry name" value="DEAD"/>
    <property type="match status" value="1"/>
</dbReference>
<dbReference type="GO" id="GO:0016787">
    <property type="term" value="F:hydrolase activity"/>
    <property type="evidence" value="ECO:0007669"/>
    <property type="project" value="UniProtKB-KW"/>
</dbReference>
<accession>A0A175RBE0</accession>
<dbReference type="Proteomes" id="UP000078529">
    <property type="component" value="Unassembled WGS sequence"/>
</dbReference>
<reference evidence="7 8" key="1">
    <citation type="journal article" date="2016" name="Front. Microbiol.">
        <title>Genomic Resource of Rice Seed Associated Bacteria.</title>
        <authorList>
            <person name="Midha S."/>
            <person name="Bansal K."/>
            <person name="Sharma S."/>
            <person name="Kumar N."/>
            <person name="Patil P.P."/>
            <person name="Chaudhry V."/>
            <person name="Patil P.B."/>
        </authorList>
    </citation>
    <scope>NUCLEOTIDE SEQUENCE [LARGE SCALE GENOMIC DNA]</scope>
    <source>
        <strain evidence="7 8">NS365</strain>
    </source>
</reference>
<comment type="caution">
    <text evidence="7">The sequence shown here is derived from an EMBL/GenBank/DDBJ whole genome shotgun (WGS) entry which is preliminary data.</text>
</comment>
<feature type="domain" description="DEAD-box RNA helicase Q" evidence="6">
    <location>
        <begin position="4"/>
        <end position="32"/>
    </location>
</feature>
<name>A0A175RBE0_9HYPH</name>